<dbReference type="GO" id="GO:0004751">
    <property type="term" value="F:ribose-5-phosphate isomerase activity"/>
    <property type="evidence" value="ECO:0007669"/>
    <property type="project" value="UniProtKB-UniRule"/>
</dbReference>
<protein>
    <recommendedName>
        <fullName evidence="3">Ribose-5-phosphate isomerase A</fullName>
        <ecNumber evidence="3">5.3.1.6</ecNumber>
    </recommendedName>
    <alternativeName>
        <fullName evidence="3">Phosphoriboisomerase A</fullName>
        <shortName evidence="3">PRI</shortName>
    </alternativeName>
</protein>
<dbReference type="GO" id="GO:0006014">
    <property type="term" value="P:D-ribose metabolic process"/>
    <property type="evidence" value="ECO:0007669"/>
    <property type="project" value="TreeGrafter"/>
</dbReference>
<comment type="pathway">
    <text evidence="3">Carbohydrate degradation; pentose phosphate pathway; D-ribose 5-phosphate from D-ribulose 5-phosphate (non-oxidative stage): step 1/1.</text>
</comment>
<reference evidence="4 6" key="1">
    <citation type="submission" date="2011-10" db="EMBL/GenBank/DDBJ databases">
        <title>Metabolic and evolutionary patterns in the extreme acidophile Ferroplasma acidiphilum.</title>
        <authorList>
            <person name="Golyshina O.V."/>
            <person name="Kozyavkin S.A."/>
            <person name="Tatusov R.L."/>
            <person name="Slesarev A.I."/>
            <person name="Golyshin P.N."/>
        </authorList>
    </citation>
    <scope>NUCLEOTIDE SEQUENCE [LARGE SCALE GENOMIC DNA]</scope>
    <source>
        <strain evidence="4">Berkeley</strain>
        <strain evidence="6">Y</strain>
    </source>
</reference>
<dbReference type="STRING" id="74969.FAD_1733"/>
<dbReference type="EMBL" id="CP015363">
    <property type="protein sequence ID" value="ARD85572.1"/>
    <property type="molecule type" value="Genomic_DNA"/>
</dbReference>
<comment type="similarity">
    <text evidence="3">Belongs to the ribose 5-phosphate isomerase family.</text>
</comment>
<feature type="binding site" evidence="3">
    <location>
        <begin position="95"/>
        <end position="98"/>
    </location>
    <ligand>
        <name>substrate</name>
    </ligand>
</feature>
<evidence type="ECO:0000256" key="3">
    <source>
        <dbReference type="HAMAP-Rule" id="MF_00170"/>
    </source>
</evidence>
<dbReference type="NCBIfam" id="NF001924">
    <property type="entry name" value="PRK00702.1"/>
    <property type="match status" value="1"/>
</dbReference>
<dbReference type="EC" id="5.3.1.6" evidence="3"/>
<feature type="binding site" evidence="3">
    <location>
        <begin position="82"/>
        <end position="85"/>
    </location>
    <ligand>
        <name>substrate</name>
    </ligand>
</feature>
<comment type="subunit">
    <text evidence="3">Homodimer.</text>
</comment>
<accession>A0A1V0N618</accession>
<organism evidence="4 6">
    <name type="scientific">Ferroplasma acidiphilum</name>
    <dbReference type="NCBI Taxonomy" id="74969"/>
    <lineage>
        <taxon>Archaea</taxon>
        <taxon>Methanobacteriati</taxon>
        <taxon>Thermoplasmatota</taxon>
        <taxon>Thermoplasmata</taxon>
        <taxon>Thermoplasmatales</taxon>
        <taxon>Ferroplasmaceae</taxon>
        <taxon>Ferroplasma</taxon>
    </lineage>
</organism>
<dbReference type="HAMAP" id="MF_00170">
    <property type="entry name" value="Rib_5P_isom_A"/>
    <property type="match status" value="1"/>
</dbReference>
<dbReference type="GO" id="GO:0009052">
    <property type="term" value="P:pentose-phosphate shunt, non-oxidative branch"/>
    <property type="evidence" value="ECO:0007669"/>
    <property type="project" value="UniProtKB-UniRule"/>
</dbReference>
<dbReference type="NCBIfam" id="TIGR00021">
    <property type="entry name" value="rpiA"/>
    <property type="match status" value="1"/>
</dbReference>
<feature type="binding site" evidence="3">
    <location>
        <position position="122"/>
    </location>
    <ligand>
        <name>substrate</name>
    </ligand>
</feature>
<dbReference type="Proteomes" id="UP000546917">
    <property type="component" value="Unassembled WGS sequence"/>
</dbReference>
<dbReference type="Proteomes" id="UP000192050">
    <property type="component" value="Chromosome"/>
</dbReference>
<dbReference type="InterPro" id="IPR004788">
    <property type="entry name" value="Ribose5P_isomerase_type_A"/>
</dbReference>
<dbReference type="KEGG" id="fai:FAD_1733"/>
<evidence type="ECO:0000313" key="4">
    <source>
        <dbReference type="EMBL" id="ARD85572.1"/>
    </source>
</evidence>
<dbReference type="Gene3D" id="3.40.50.1360">
    <property type="match status" value="1"/>
</dbReference>
<dbReference type="InterPro" id="IPR037171">
    <property type="entry name" value="NagB/RpiA_transferase-like"/>
</dbReference>
<dbReference type="InterPro" id="IPR020672">
    <property type="entry name" value="Ribose5P_isomerase_typA_subgr"/>
</dbReference>
<dbReference type="FunFam" id="3.40.50.1360:FF:000001">
    <property type="entry name" value="Ribose-5-phosphate isomerase A"/>
    <property type="match status" value="1"/>
</dbReference>
<feature type="binding site" evidence="3">
    <location>
        <begin position="27"/>
        <end position="30"/>
    </location>
    <ligand>
        <name>substrate</name>
    </ligand>
</feature>
<dbReference type="Gene3D" id="3.30.70.260">
    <property type="match status" value="1"/>
</dbReference>
<evidence type="ECO:0000313" key="7">
    <source>
        <dbReference type="Proteomes" id="UP000546917"/>
    </source>
</evidence>
<comment type="function">
    <text evidence="3">Catalyzes the reversible conversion of ribose-5-phosphate to ribulose 5-phosphate.</text>
</comment>
<evidence type="ECO:0000256" key="1">
    <source>
        <dbReference type="ARBA" id="ARBA00001713"/>
    </source>
</evidence>
<dbReference type="OrthoDB" id="19013at2157"/>
<reference evidence="5 7" key="2">
    <citation type="submission" date="2020-05" db="EMBL/GenBank/DDBJ databases">
        <authorList>
            <person name="Zhang R."/>
        </authorList>
    </citation>
    <scope>NUCLEOTIDE SEQUENCE [LARGE SCALE GENOMIC DNA]</scope>
    <source>
        <strain evidence="5 7">DSM 28986</strain>
    </source>
</reference>
<comment type="catalytic activity">
    <reaction evidence="1 3">
        <text>aldehydo-D-ribose 5-phosphate = D-ribulose 5-phosphate</text>
        <dbReference type="Rhea" id="RHEA:14657"/>
        <dbReference type="ChEBI" id="CHEBI:58121"/>
        <dbReference type="ChEBI" id="CHEBI:58273"/>
        <dbReference type="EC" id="5.3.1.6"/>
    </reaction>
</comment>
<feature type="active site" description="Proton acceptor" evidence="3">
    <location>
        <position position="104"/>
    </location>
</feature>
<dbReference type="GO" id="GO:0005829">
    <property type="term" value="C:cytosol"/>
    <property type="evidence" value="ECO:0007669"/>
    <property type="project" value="TreeGrafter"/>
</dbReference>
<dbReference type="SUPFAM" id="SSF100950">
    <property type="entry name" value="NagB/RpiA/CoA transferase-like"/>
    <property type="match status" value="1"/>
</dbReference>
<dbReference type="GeneID" id="84218354"/>
<dbReference type="Pfam" id="PF06026">
    <property type="entry name" value="Rib_5-P_isom_A"/>
    <property type="match status" value="1"/>
</dbReference>
<evidence type="ECO:0000256" key="2">
    <source>
        <dbReference type="ARBA" id="ARBA00023235"/>
    </source>
</evidence>
<dbReference type="CDD" id="cd01398">
    <property type="entry name" value="RPI_A"/>
    <property type="match status" value="1"/>
</dbReference>
<dbReference type="EMBL" id="JABGBP010000007">
    <property type="protein sequence ID" value="NOL59263.1"/>
    <property type="molecule type" value="Genomic_DNA"/>
</dbReference>
<dbReference type="SUPFAM" id="SSF75445">
    <property type="entry name" value="D-ribose-5-phosphate isomerase (RpiA), lid domain"/>
    <property type="match status" value="1"/>
</dbReference>
<dbReference type="AlphaFoldDB" id="A0A1V0N618"/>
<name>A0A1V0N618_9ARCH</name>
<sequence>MYENEKKVSAMEALKHVHSNMKLGLGTGSTTKYFLDGLGELVKSGKITGITGVPTSLRTADLAKSYGIKIENNLEGIEIDFDGADEFDGSGNLIKGGGGALVREKIVAYNSKEVYIMADHSKFSEKLHSFPLPVEVLPFMEDVTKKNIEKTGCKATFRDGKNFKSDNGNYILDCRFDFTDVALEKKIKMIPGVVEVGIFSGITTKVFIGENEKCRVMDFQKS</sequence>
<gene>
    <name evidence="3 5" type="primary">rpiA</name>
    <name evidence="4" type="ORF">FAD_1733</name>
    <name evidence="5" type="ORF">HLB00_00220</name>
</gene>
<proteinExistence type="inferred from homology"/>
<keyword evidence="2 3" id="KW-0413">Isomerase</keyword>
<dbReference type="UniPathway" id="UPA00115">
    <property type="reaction ID" value="UER00412"/>
</dbReference>
<evidence type="ECO:0000313" key="6">
    <source>
        <dbReference type="Proteomes" id="UP000192050"/>
    </source>
</evidence>
<dbReference type="RefSeq" id="WP_081143065.1">
    <property type="nucleotide sequence ID" value="NZ_CP015363.1"/>
</dbReference>
<evidence type="ECO:0000313" key="5">
    <source>
        <dbReference type="EMBL" id="NOL59263.1"/>
    </source>
</evidence>
<keyword evidence="6" id="KW-1185">Reference proteome</keyword>
<dbReference type="PANTHER" id="PTHR11934:SF0">
    <property type="entry name" value="RIBOSE-5-PHOSPHATE ISOMERASE"/>
    <property type="match status" value="1"/>
</dbReference>
<dbReference type="PANTHER" id="PTHR11934">
    <property type="entry name" value="RIBOSE-5-PHOSPHATE ISOMERASE"/>
    <property type="match status" value="1"/>
</dbReference>